<name>A0A6A6J6H0_WESOR</name>
<feature type="chain" id="PRO_5025413646" evidence="3">
    <location>
        <begin position="20"/>
        <end position="526"/>
    </location>
</feature>
<gene>
    <name evidence="4" type="ORF">EI97DRAFT_233174</name>
</gene>
<dbReference type="GeneID" id="54547141"/>
<dbReference type="EMBL" id="ML986525">
    <property type="protein sequence ID" value="KAF2272171.1"/>
    <property type="molecule type" value="Genomic_DNA"/>
</dbReference>
<feature type="region of interest" description="Disordered" evidence="1">
    <location>
        <begin position="395"/>
        <end position="417"/>
    </location>
</feature>
<keyword evidence="2" id="KW-0472">Membrane</keyword>
<feature type="region of interest" description="Disordered" evidence="1">
    <location>
        <begin position="190"/>
        <end position="238"/>
    </location>
</feature>
<evidence type="ECO:0000256" key="1">
    <source>
        <dbReference type="SAM" id="MobiDB-lite"/>
    </source>
</evidence>
<evidence type="ECO:0000256" key="3">
    <source>
        <dbReference type="SAM" id="SignalP"/>
    </source>
</evidence>
<evidence type="ECO:0000313" key="5">
    <source>
        <dbReference type="Proteomes" id="UP000800097"/>
    </source>
</evidence>
<feature type="signal peptide" evidence="3">
    <location>
        <begin position="1"/>
        <end position="19"/>
    </location>
</feature>
<protein>
    <submittedName>
        <fullName evidence="4">Uncharacterized protein</fullName>
    </submittedName>
</protein>
<sequence length="526" mass="57823">MDHLTMFHLLLMGIALATAFFSVTAPVRAAIIVSPLVHVIWWNLSEDELSRGSKRLIVGSGWLFLLAVVWAQLDDWARWLYVALALIFAIVETCRRFLDYVYYEPDEDDDEYDDQSKVGNLLRGIFVFFLGILRGVLLFFWRLIYREIRARFDPLFVWAEDWIVYLSAQAHPRSPSHPLFVPRVPPQPSSFSVPEPSPNSSAFSSPTSSAASSPSPSAAPSPSPAPRPRSQLAPQPAPQAGYLLRSSRSTRSFFRPAPRIEPISRPRPHIAPRPKIVYTYGDRKPRYQPEFQTITDREEWLRQVGWRAPTYTDPYSATMPAYAPPPPGVPLPVLPFWPSDRSLVARGGTFAGTFVPPSAPGPAFGTAAVHLPAPAPLLDPRPLFLRPSPGLSACDGSFGSHSRSHHHPSGLSGPLLEPPSASSSCPCGFPGAWSLGRSSSGARLLLHHHLPNQQPGDGVCDSGCCLPRWCRLLFRRLLCPGLQSREETASSSSARPRRPDPSRPSTFSAIMAMIDGPGTGLLPGGR</sequence>
<proteinExistence type="predicted"/>
<feature type="region of interest" description="Disordered" evidence="1">
    <location>
        <begin position="485"/>
        <end position="506"/>
    </location>
</feature>
<feature type="transmembrane region" description="Helical" evidence="2">
    <location>
        <begin position="80"/>
        <end position="98"/>
    </location>
</feature>
<keyword evidence="3" id="KW-0732">Signal</keyword>
<feature type="transmembrane region" description="Helical" evidence="2">
    <location>
        <begin position="53"/>
        <end position="73"/>
    </location>
</feature>
<evidence type="ECO:0000313" key="4">
    <source>
        <dbReference type="EMBL" id="KAF2272171.1"/>
    </source>
</evidence>
<keyword evidence="5" id="KW-1185">Reference proteome</keyword>
<feature type="compositionally biased region" description="Low complexity" evidence="1">
    <location>
        <begin position="198"/>
        <end position="216"/>
    </location>
</feature>
<feature type="compositionally biased region" description="Low complexity" evidence="1">
    <location>
        <begin position="228"/>
        <end position="238"/>
    </location>
</feature>
<dbReference type="RefSeq" id="XP_033649710.1">
    <property type="nucleotide sequence ID" value="XM_033793966.1"/>
</dbReference>
<dbReference type="Proteomes" id="UP000800097">
    <property type="component" value="Unassembled WGS sequence"/>
</dbReference>
<organism evidence="4 5">
    <name type="scientific">Westerdykella ornata</name>
    <dbReference type="NCBI Taxonomy" id="318751"/>
    <lineage>
        <taxon>Eukaryota</taxon>
        <taxon>Fungi</taxon>
        <taxon>Dikarya</taxon>
        <taxon>Ascomycota</taxon>
        <taxon>Pezizomycotina</taxon>
        <taxon>Dothideomycetes</taxon>
        <taxon>Pleosporomycetidae</taxon>
        <taxon>Pleosporales</taxon>
        <taxon>Sporormiaceae</taxon>
        <taxon>Westerdykella</taxon>
    </lineage>
</organism>
<keyword evidence="2" id="KW-1133">Transmembrane helix</keyword>
<dbReference type="AlphaFoldDB" id="A0A6A6J6H0"/>
<keyword evidence="2" id="KW-0812">Transmembrane</keyword>
<evidence type="ECO:0000256" key="2">
    <source>
        <dbReference type="SAM" id="Phobius"/>
    </source>
</evidence>
<accession>A0A6A6J6H0</accession>
<feature type="compositionally biased region" description="Pro residues" evidence="1">
    <location>
        <begin position="217"/>
        <end position="227"/>
    </location>
</feature>
<reference evidence="4" key="1">
    <citation type="journal article" date="2020" name="Stud. Mycol.">
        <title>101 Dothideomycetes genomes: a test case for predicting lifestyles and emergence of pathogens.</title>
        <authorList>
            <person name="Haridas S."/>
            <person name="Albert R."/>
            <person name="Binder M."/>
            <person name="Bloem J."/>
            <person name="Labutti K."/>
            <person name="Salamov A."/>
            <person name="Andreopoulos B."/>
            <person name="Baker S."/>
            <person name="Barry K."/>
            <person name="Bills G."/>
            <person name="Bluhm B."/>
            <person name="Cannon C."/>
            <person name="Castanera R."/>
            <person name="Culley D."/>
            <person name="Daum C."/>
            <person name="Ezra D."/>
            <person name="Gonzalez J."/>
            <person name="Henrissat B."/>
            <person name="Kuo A."/>
            <person name="Liang C."/>
            <person name="Lipzen A."/>
            <person name="Lutzoni F."/>
            <person name="Magnuson J."/>
            <person name="Mondo S."/>
            <person name="Nolan M."/>
            <person name="Ohm R."/>
            <person name="Pangilinan J."/>
            <person name="Park H.-J."/>
            <person name="Ramirez L."/>
            <person name="Alfaro M."/>
            <person name="Sun H."/>
            <person name="Tritt A."/>
            <person name="Yoshinaga Y."/>
            <person name="Zwiers L.-H."/>
            <person name="Turgeon B."/>
            <person name="Goodwin S."/>
            <person name="Spatafora J."/>
            <person name="Crous P."/>
            <person name="Grigoriev I."/>
        </authorList>
    </citation>
    <scope>NUCLEOTIDE SEQUENCE</scope>
    <source>
        <strain evidence="4">CBS 379.55</strain>
    </source>
</reference>
<feature type="transmembrane region" description="Helical" evidence="2">
    <location>
        <begin position="118"/>
        <end position="141"/>
    </location>
</feature>